<name>A0A9D0ZA72_9FIRM</name>
<feature type="domain" description="Pseudouridine synthase I TruA alpha/beta" evidence="8">
    <location>
        <begin position="148"/>
        <end position="249"/>
    </location>
</feature>
<dbReference type="EC" id="5.4.99.12" evidence="4"/>
<reference evidence="9" key="1">
    <citation type="submission" date="2020-10" db="EMBL/GenBank/DDBJ databases">
        <authorList>
            <person name="Gilroy R."/>
        </authorList>
    </citation>
    <scope>NUCLEOTIDE SEQUENCE</scope>
    <source>
        <strain evidence="9">ChiSxjej2B14-6234</strain>
    </source>
</reference>
<reference evidence="9" key="2">
    <citation type="journal article" date="2021" name="PeerJ">
        <title>Extensive microbial diversity within the chicken gut microbiome revealed by metagenomics and culture.</title>
        <authorList>
            <person name="Gilroy R."/>
            <person name="Ravi A."/>
            <person name="Getino M."/>
            <person name="Pursley I."/>
            <person name="Horton D.L."/>
            <person name="Alikhan N.F."/>
            <person name="Baker D."/>
            <person name="Gharbi K."/>
            <person name="Hall N."/>
            <person name="Watson M."/>
            <person name="Adriaenssens E.M."/>
            <person name="Foster-Nyarko E."/>
            <person name="Jarju S."/>
            <person name="Secka A."/>
            <person name="Antonio M."/>
            <person name="Oren A."/>
            <person name="Chaudhuri R.R."/>
            <person name="La Ragione R."/>
            <person name="Hildebrand F."/>
            <person name="Pallen M.J."/>
        </authorList>
    </citation>
    <scope>NUCLEOTIDE SEQUENCE</scope>
    <source>
        <strain evidence="9">ChiSxjej2B14-6234</strain>
    </source>
</reference>
<keyword evidence="3 4" id="KW-0413">Isomerase</keyword>
<dbReference type="AlphaFoldDB" id="A0A9D0ZA72"/>
<protein>
    <recommendedName>
        <fullName evidence="4">tRNA pseudouridine synthase A</fullName>
        <ecNumber evidence="4">5.4.99.12</ecNumber>
    </recommendedName>
    <alternativeName>
        <fullName evidence="4">tRNA pseudouridine(38-40) synthase</fullName>
    </alternativeName>
    <alternativeName>
        <fullName evidence="4">tRNA pseudouridylate synthase I</fullName>
    </alternativeName>
    <alternativeName>
        <fullName evidence="4">tRNA-uridine isomerase I</fullName>
    </alternativeName>
</protein>
<evidence type="ECO:0000256" key="3">
    <source>
        <dbReference type="ARBA" id="ARBA00023235"/>
    </source>
</evidence>
<feature type="binding site" evidence="4 6">
    <location>
        <position position="115"/>
    </location>
    <ligand>
        <name>substrate</name>
    </ligand>
</feature>
<dbReference type="FunFam" id="3.30.70.580:FF:000001">
    <property type="entry name" value="tRNA pseudouridine synthase A"/>
    <property type="match status" value="1"/>
</dbReference>
<dbReference type="InterPro" id="IPR020094">
    <property type="entry name" value="TruA/RsuA/RluB/E/F_N"/>
</dbReference>
<comment type="caution">
    <text evidence="9">The sequence shown here is derived from an EMBL/GenBank/DDBJ whole genome shotgun (WGS) entry which is preliminary data.</text>
</comment>
<keyword evidence="2 4" id="KW-0819">tRNA processing</keyword>
<dbReference type="PIRSF" id="PIRSF001430">
    <property type="entry name" value="tRNA_psdUrid_synth"/>
    <property type="match status" value="1"/>
</dbReference>
<evidence type="ECO:0000256" key="6">
    <source>
        <dbReference type="PIRSR" id="PIRSR001430-2"/>
    </source>
</evidence>
<dbReference type="InterPro" id="IPR020097">
    <property type="entry name" value="PsdUridine_synth_TruA_a/b_dom"/>
</dbReference>
<dbReference type="InterPro" id="IPR020095">
    <property type="entry name" value="PsdUridine_synth_TruA_C"/>
</dbReference>
<comment type="subunit">
    <text evidence="4">Homodimer.</text>
</comment>
<evidence type="ECO:0000256" key="2">
    <source>
        <dbReference type="ARBA" id="ARBA00022694"/>
    </source>
</evidence>
<dbReference type="PANTHER" id="PTHR11142">
    <property type="entry name" value="PSEUDOURIDYLATE SYNTHASE"/>
    <property type="match status" value="1"/>
</dbReference>
<evidence type="ECO:0000256" key="4">
    <source>
        <dbReference type="HAMAP-Rule" id="MF_00171"/>
    </source>
</evidence>
<sequence>MSGCETRRIRLILEYDGTNYSGWQRQINAPSVQQTLEETLHRLLGAPVTVTGSSRTDAGVHALGQNVHFDTTSRIPGDKFAFALNTMLPDDIRVRASMDAAADFHARFSATGKVYRYAIQNTRHAPAIDRLTHAHVPLPLDVERMHAAAQAMVGRHDFAAFAAAGSIARDTRRTIYRVQAARCGERVYLLVHGDGFLYNMVRILAGTLIEIGNGKLAPDAIARAIESGDRMDLGMTAPARGLTLLRVFYGDDAAAADYFA</sequence>
<comment type="caution">
    <text evidence="4">Lacks conserved residue(s) required for the propagation of feature annotation.</text>
</comment>
<dbReference type="NCBIfam" id="TIGR00071">
    <property type="entry name" value="hisT_truA"/>
    <property type="match status" value="1"/>
</dbReference>
<evidence type="ECO:0000256" key="1">
    <source>
        <dbReference type="ARBA" id="ARBA00009375"/>
    </source>
</evidence>
<evidence type="ECO:0000313" key="10">
    <source>
        <dbReference type="Proteomes" id="UP000886887"/>
    </source>
</evidence>
<evidence type="ECO:0000256" key="5">
    <source>
        <dbReference type="PIRSR" id="PIRSR001430-1"/>
    </source>
</evidence>
<dbReference type="Gene3D" id="3.30.70.660">
    <property type="entry name" value="Pseudouridine synthase I, catalytic domain, C-terminal subdomain"/>
    <property type="match status" value="1"/>
</dbReference>
<gene>
    <name evidence="4 9" type="primary">truA</name>
    <name evidence="9" type="ORF">IAB73_06390</name>
</gene>
<dbReference type="Proteomes" id="UP000886887">
    <property type="component" value="Unassembled WGS sequence"/>
</dbReference>
<dbReference type="InterPro" id="IPR020103">
    <property type="entry name" value="PsdUridine_synth_cat_dom_sf"/>
</dbReference>
<evidence type="ECO:0000259" key="8">
    <source>
        <dbReference type="Pfam" id="PF01416"/>
    </source>
</evidence>
<evidence type="ECO:0000313" key="9">
    <source>
        <dbReference type="EMBL" id="HIQ71814.1"/>
    </source>
</evidence>
<comment type="catalytic activity">
    <reaction evidence="4 7">
        <text>uridine(38/39/40) in tRNA = pseudouridine(38/39/40) in tRNA</text>
        <dbReference type="Rhea" id="RHEA:22376"/>
        <dbReference type="Rhea" id="RHEA-COMP:10085"/>
        <dbReference type="Rhea" id="RHEA-COMP:10087"/>
        <dbReference type="ChEBI" id="CHEBI:65314"/>
        <dbReference type="ChEBI" id="CHEBI:65315"/>
        <dbReference type="EC" id="5.4.99.12"/>
    </reaction>
</comment>
<dbReference type="GO" id="GO:0031119">
    <property type="term" value="P:tRNA pseudouridine synthesis"/>
    <property type="evidence" value="ECO:0007669"/>
    <property type="project" value="UniProtKB-UniRule"/>
</dbReference>
<accession>A0A9D0ZA72</accession>
<dbReference type="PANTHER" id="PTHR11142:SF0">
    <property type="entry name" value="TRNA PSEUDOURIDINE SYNTHASE-LIKE 1"/>
    <property type="match status" value="1"/>
</dbReference>
<dbReference type="Gene3D" id="3.30.70.580">
    <property type="entry name" value="Pseudouridine synthase I, catalytic domain, N-terminal subdomain"/>
    <property type="match status" value="1"/>
</dbReference>
<feature type="active site" description="Nucleophile" evidence="4 5">
    <location>
        <position position="57"/>
    </location>
</feature>
<dbReference type="EMBL" id="DVFJ01000020">
    <property type="protein sequence ID" value="HIQ71814.1"/>
    <property type="molecule type" value="Genomic_DNA"/>
</dbReference>
<evidence type="ECO:0000256" key="7">
    <source>
        <dbReference type="RuleBase" id="RU003792"/>
    </source>
</evidence>
<dbReference type="GO" id="GO:0160147">
    <property type="term" value="F:tRNA pseudouridine(38-40) synthase activity"/>
    <property type="evidence" value="ECO:0007669"/>
    <property type="project" value="UniProtKB-EC"/>
</dbReference>
<dbReference type="GO" id="GO:0003723">
    <property type="term" value="F:RNA binding"/>
    <property type="evidence" value="ECO:0007669"/>
    <property type="project" value="InterPro"/>
</dbReference>
<dbReference type="SUPFAM" id="SSF55120">
    <property type="entry name" value="Pseudouridine synthase"/>
    <property type="match status" value="1"/>
</dbReference>
<dbReference type="CDD" id="cd02570">
    <property type="entry name" value="PseudoU_synth_EcTruA"/>
    <property type="match status" value="1"/>
</dbReference>
<dbReference type="InterPro" id="IPR001406">
    <property type="entry name" value="PsdUridine_synth_TruA"/>
</dbReference>
<feature type="domain" description="Pseudouridine synthase I TruA alpha/beta" evidence="8">
    <location>
        <begin position="14"/>
        <end position="108"/>
    </location>
</feature>
<organism evidence="9 10">
    <name type="scientific">Candidatus Onthenecus intestinigallinarum</name>
    <dbReference type="NCBI Taxonomy" id="2840875"/>
    <lineage>
        <taxon>Bacteria</taxon>
        <taxon>Bacillati</taxon>
        <taxon>Bacillota</taxon>
        <taxon>Clostridia</taxon>
        <taxon>Eubacteriales</taxon>
        <taxon>Candidatus Onthenecus</taxon>
    </lineage>
</organism>
<comment type="similarity">
    <text evidence="1 4 7">Belongs to the tRNA pseudouridine synthase TruA family.</text>
</comment>
<dbReference type="HAMAP" id="MF_00171">
    <property type="entry name" value="TruA"/>
    <property type="match status" value="1"/>
</dbReference>
<dbReference type="Pfam" id="PF01416">
    <property type="entry name" value="PseudoU_synth_1"/>
    <property type="match status" value="2"/>
</dbReference>
<comment type="function">
    <text evidence="4">Formation of pseudouridine at positions 38, 39 and 40 in the anticodon stem and loop of transfer RNAs.</text>
</comment>
<proteinExistence type="inferred from homology"/>